<proteinExistence type="predicted"/>
<evidence type="ECO:0000313" key="2">
    <source>
        <dbReference type="EMBL" id="SMY30145.1"/>
    </source>
</evidence>
<dbReference type="Proteomes" id="UP000215453">
    <property type="component" value="Chromosome 15"/>
</dbReference>
<sequence length="128" mass="14129">MPSSRGFSLRASAPSREQRSIPTPVPSNNGNEDDQDDFEPQDLHESATMTGQSSGNGKLGQHEREGHASQPAADTSDHRHGQGGKEAFDDEDDFEPDEEDDFRTDSEDDLKPDGRDDFKPPPPPGRRR</sequence>
<organism evidence="2 3">
    <name type="scientific">Zymoseptoria tritici ST99CH_1A5</name>
    <dbReference type="NCBI Taxonomy" id="1276529"/>
    <lineage>
        <taxon>Eukaryota</taxon>
        <taxon>Fungi</taxon>
        <taxon>Dikarya</taxon>
        <taxon>Ascomycota</taxon>
        <taxon>Pezizomycotina</taxon>
        <taxon>Dothideomycetes</taxon>
        <taxon>Dothideomycetidae</taxon>
        <taxon>Mycosphaerellales</taxon>
        <taxon>Mycosphaerellaceae</taxon>
        <taxon>Zymoseptoria</taxon>
    </lineage>
</organism>
<dbReference type="AlphaFoldDB" id="A0A1Y6M0G7"/>
<dbReference type="EMBL" id="LT882690">
    <property type="protein sequence ID" value="SMY30145.1"/>
    <property type="molecule type" value="Genomic_DNA"/>
</dbReference>
<accession>A0A1Y6M0G7</accession>
<name>A0A1Y6M0G7_ZYMTR</name>
<feature type="region of interest" description="Disordered" evidence="1">
    <location>
        <begin position="1"/>
        <end position="128"/>
    </location>
</feature>
<feature type="compositionally biased region" description="Acidic residues" evidence="1">
    <location>
        <begin position="88"/>
        <end position="102"/>
    </location>
</feature>
<evidence type="ECO:0000313" key="3">
    <source>
        <dbReference type="Proteomes" id="UP000215453"/>
    </source>
</evidence>
<evidence type="ECO:0000256" key="1">
    <source>
        <dbReference type="SAM" id="MobiDB-lite"/>
    </source>
</evidence>
<gene>
    <name evidence="2" type="ORF">ZT1A5_G11595</name>
</gene>
<feature type="compositionally biased region" description="Acidic residues" evidence="1">
    <location>
        <begin position="31"/>
        <end position="40"/>
    </location>
</feature>
<reference evidence="2 3" key="1">
    <citation type="submission" date="2016-10" db="EMBL/GenBank/DDBJ databases">
        <authorList>
            <person name="Varghese N."/>
        </authorList>
    </citation>
    <scope>NUCLEOTIDE SEQUENCE [LARGE SCALE GENOMIC DNA]</scope>
</reference>
<feature type="compositionally biased region" description="Polar residues" evidence="1">
    <location>
        <begin position="47"/>
        <end position="56"/>
    </location>
</feature>
<feature type="compositionally biased region" description="Basic and acidic residues" evidence="1">
    <location>
        <begin position="103"/>
        <end position="119"/>
    </location>
</feature>
<protein>
    <submittedName>
        <fullName evidence="2">Uncharacterized protein</fullName>
    </submittedName>
</protein>